<keyword evidence="2" id="KW-0547">Nucleotide-binding</keyword>
<dbReference type="GO" id="GO:0005829">
    <property type="term" value="C:cytosol"/>
    <property type="evidence" value="ECO:0007669"/>
    <property type="project" value="TreeGrafter"/>
</dbReference>
<dbReference type="GO" id="GO:0003746">
    <property type="term" value="F:translation elongation factor activity"/>
    <property type="evidence" value="ECO:0007669"/>
    <property type="project" value="UniProtKB-KW"/>
</dbReference>
<evidence type="ECO:0000256" key="1">
    <source>
        <dbReference type="ARBA" id="ARBA00022490"/>
    </source>
</evidence>
<dbReference type="PANTHER" id="PTHR42908">
    <property type="entry name" value="TRANSLATION ELONGATION FACTOR-RELATED"/>
    <property type="match status" value="1"/>
</dbReference>
<evidence type="ECO:0000256" key="4">
    <source>
        <dbReference type="ARBA" id="ARBA00022917"/>
    </source>
</evidence>
<keyword evidence="4" id="KW-0648">Protein biosynthesis</keyword>
<keyword evidence="3 6" id="KW-0251">Elongation factor</keyword>
<evidence type="ECO:0000256" key="5">
    <source>
        <dbReference type="ARBA" id="ARBA00023134"/>
    </source>
</evidence>
<evidence type="ECO:0000256" key="3">
    <source>
        <dbReference type="ARBA" id="ARBA00022768"/>
    </source>
</evidence>
<proteinExistence type="predicted"/>
<sequence>MPIRDESYYKFSLNPVMRVFVETQNPLDLPKLVKYLKHLKKSEPMVQCIIEESGEYIFTDAGELYFEICLKGMKEDHVCIFFKENDPVVVVSESLQIEIIRITLEKKHSGFKYTENRLIPKLRQKIENSIAICDHSILGNHKEERKKTKDALMKKECN</sequence>
<dbReference type="EMBL" id="BMAO01007224">
    <property type="protein sequence ID" value="GFR14471.1"/>
    <property type="molecule type" value="Genomic_DNA"/>
</dbReference>
<dbReference type="SUPFAM" id="SSF54980">
    <property type="entry name" value="EF-G C-terminal domain-like"/>
    <property type="match status" value="1"/>
</dbReference>
<dbReference type="OrthoDB" id="364892at2759"/>
<name>A0A8X6LKV5_TRICU</name>
<comment type="caution">
    <text evidence="6">The sequence shown here is derived from an EMBL/GenBank/DDBJ whole genome shotgun (WGS) entry which is preliminary data.</text>
</comment>
<dbReference type="FunFam" id="3.30.70.870:FF:000002">
    <property type="entry name" value="Translation elongation factor 2"/>
    <property type="match status" value="1"/>
</dbReference>
<evidence type="ECO:0000256" key="2">
    <source>
        <dbReference type="ARBA" id="ARBA00022741"/>
    </source>
</evidence>
<evidence type="ECO:0000313" key="6">
    <source>
        <dbReference type="EMBL" id="GFR14471.1"/>
    </source>
</evidence>
<protein>
    <submittedName>
        <fullName evidence="6">Elongation factor 2</fullName>
    </submittedName>
</protein>
<accession>A0A8X6LKV5</accession>
<reference evidence="6" key="1">
    <citation type="submission" date="2020-07" db="EMBL/GenBank/DDBJ databases">
        <title>Multicomponent nature underlies the extraordinary mechanical properties of spider dragline silk.</title>
        <authorList>
            <person name="Kono N."/>
            <person name="Nakamura H."/>
            <person name="Mori M."/>
            <person name="Yoshida Y."/>
            <person name="Ohtoshi R."/>
            <person name="Malay A.D."/>
            <person name="Moran D.A.P."/>
            <person name="Tomita M."/>
            <person name="Numata K."/>
            <person name="Arakawa K."/>
        </authorList>
    </citation>
    <scope>NUCLEOTIDE SEQUENCE</scope>
</reference>
<dbReference type="GO" id="GO:0005525">
    <property type="term" value="F:GTP binding"/>
    <property type="evidence" value="ECO:0007669"/>
    <property type="project" value="UniProtKB-KW"/>
</dbReference>
<dbReference type="GO" id="GO:0003924">
    <property type="term" value="F:GTPase activity"/>
    <property type="evidence" value="ECO:0007669"/>
    <property type="project" value="TreeGrafter"/>
</dbReference>
<dbReference type="Gene3D" id="3.30.70.870">
    <property type="entry name" value="Elongation Factor G (Translational Gtpase), domain 3"/>
    <property type="match status" value="1"/>
</dbReference>
<organism evidence="6 7">
    <name type="scientific">Trichonephila clavata</name>
    <name type="common">Joro spider</name>
    <name type="synonym">Nephila clavata</name>
    <dbReference type="NCBI Taxonomy" id="2740835"/>
    <lineage>
        <taxon>Eukaryota</taxon>
        <taxon>Metazoa</taxon>
        <taxon>Ecdysozoa</taxon>
        <taxon>Arthropoda</taxon>
        <taxon>Chelicerata</taxon>
        <taxon>Arachnida</taxon>
        <taxon>Araneae</taxon>
        <taxon>Araneomorphae</taxon>
        <taxon>Entelegynae</taxon>
        <taxon>Araneoidea</taxon>
        <taxon>Nephilidae</taxon>
        <taxon>Trichonephila</taxon>
    </lineage>
</organism>
<dbReference type="Proteomes" id="UP000887116">
    <property type="component" value="Unassembled WGS sequence"/>
</dbReference>
<keyword evidence="5" id="KW-0342">GTP-binding</keyword>
<dbReference type="AlphaFoldDB" id="A0A8X6LKV5"/>
<dbReference type="InterPro" id="IPR035647">
    <property type="entry name" value="EFG_III/V"/>
</dbReference>
<evidence type="ECO:0000313" key="7">
    <source>
        <dbReference type="Proteomes" id="UP000887116"/>
    </source>
</evidence>
<gene>
    <name evidence="6" type="primary">eef-2</name>
    <name evidence="6" type="ORF">TNCT_678271</name>
</gene>
<keyword evidence="7" id="KW-1185">Reference proteome</keyword>
<dbReference type="GO" id="GO:1990904">
    <property type="term" value="C:ribonucleoprotein complex"/>
    <property type="evidence" value="ECO:0007669"/>
    <property type="project" value="TreeGrafter"/>
</dbReference>
<dbReference type="PANTHER" id="PTHR42908:SF10">
    <property type="entry name" value="EUKARYOTIC TRANSLATION ELONGATION FACTOR 2"/>
    <property type="match status" value="1"/>
</dbReference>
<keyword evidence="1" id="KW-0963">Cytoplasm</keyword>
<dbReference type="GO" id="GO:0043022">
    <property type="term" value="F:ribosome binding"/>
    <property type="evidence" value="ECO:0007669"/>
    <property type="project" value="TreeGrafter"/>
</dbReference>